<comment type="caution">
    <text evidence="5">The sequence shown here is derived from an EMBL/GenBank/DDBJ whole genome shotgun (WGS) entry which is preliminary data.</text>
</comment>
<keyword evidence="3" id="KW-0677">Repeat</keyword>
<evidence type="ECO:0000256" key="3">
    <source>
        <dbReference type="ARBA" id="ARBA00022737"/>
    </source>
</evidence>
<comment type="similarity">
    <text evidence="1">Belongs to the TTC38 family.</text>
</comment>
<gene>
    <name evidence="5" type="ORF">ACS77_09690</name>
</gene>
<evidence type="ECO:0000256" key="1">
    <source>
        <dbReference type="ARBA" id="ARBA00005857"/>
    </source>
</evidence>
<dbReference type="InterPro" id="IPR011990">
    <property type="entry name" value="TPR-like_helical_dom_sf"/>
</dbReference>
<sequence>MSKRDKRGNPVSYGSQEAIDALDRACDLLHAYQADPLAAADKIIAEHPDFALAYVFRAGAIATATDKAFDSELFKSLDAAERLAPKANDREQQHIHAVRAWFDGDWERAIETWGRVSMEYPRDLLALQFAHLGDFYLGYSHMLRDRVARVMPRWDNQIPGFGFVKGMYAFGLEEAGDYRQAEEQGREAVALNPQDGWAVHAVTHVMEMQGRSEEGAKYLSSSASAWTPNSMFAFHLWWHQTLFLLEANDVAGAFRLFDEDISAGGFGQALELLDGSALLWRLSLLGHDVGDRWKGLAERWESRCEDGFYAFNDVNAMMSFVGSGNSRAQTQQLNTLKRAAAGTGTNAMMSREIGVPACEGLVAFGRGDYAQALASLMPLRAKANRFGGSHAQRDVFSWTLTEAAIRLGNRALAEALVAERLALKPESPINRAWKMRAGQLQSLPAGYRLLQDDAY</sequence>
<evidence type="ECO:0000256" key="4">
    <source>
        <dbReference type="ARBA" id="ARBA00022803"/>
    </source>
</evidence>
<dbReference type="SUPFAM" id="SSF48452">
    <property type="entry name" value="TPR-like"/>
    <property type="match status" value="1"/>
</dbReference>
<name>A0A0L1MHP9_PSESX</name>
<dbReference type="PATRIC" id="fig|317.197.peg.1101"/>
<dbReference type="AlphaFoldDB" id="A0A0L1MHP9"/>
<proteinExistence type="inferred from homology"/>
<dbReference type="PANTHER" id="PTHR16263">
    <property type="entry name" value="TETRATRICOPEPTIDE REPEAT PROTEIN 38"/>
    <property type="match status" value="1"/>
</dbReference>
<dbReference type="InterPro" id="IPR033891">
    <property type="entry name" value="TTC38"/>
</dbReference>
<dbReference type="CDD" id="cd05804">
    <property type="entry name" value="StaR_like"/>
    <property type="match status" value="1"/>
</dbReference>
<reference evidence="5 6" key="1">
    <citation type="submission" date="2015-06" db="EMBL/GenBank/DDBJ databases">
        <authorList>
            <person name="Hoefler B.C."/>
            <person name="Straight P.D."/>
        </authorList>
    </citation>
    <scope>NUCLEOTIDE SEQUENCE [LARGE SCALE GENOMIC DNA]</scope>
    <source>
        <strain evidence="5 6">Riq4</strain>
    </source>
</reference>
<dbReference type="Gene3D" id="1.25.40.10">
    <property type="entry name" value="Tetratricopeptide repeat domain"/>
    <property type="match status" value="1"/>
</dbReference>
<dbReference type="PANTHER" id="PTHR16263:SF4">
    <property type="entry name" value="TETRATRICOPEPTIDE REPEAT PROTEIN 38"/>
    <property type="match status" value="1"/>
</dbReference>
<dbReference type="Proteomes" id="UP000036955">
    <property type="component" value="Unassembled WGS sequence"/>
</dbReference>
<accession>A0A0L1MHP9</accession>
<evidence type="ECO:0000313" key="6">
    <source>
        <dbReference type="Proteomes" id="UP000036955"/>
    </source>
</evidence>
<protein>
    <recommendedName>
        <fullName evidence="2">Tetratricopeptide repeat protein 38</fullName>
    </recommendedName>
</protein>
<evidence type="ECO:0000256" key="2">
    <source>
        <dbReference type="ARBA" id="ARBA00019992"/>
    </source>
</evidence>
<organism evidence="5 6">
    <name type="scientific">Pseudomonas syringae</name>
    <dbReference type="NCBI Taxonomy" id="317"/>
    <lineage>
        <taxon>Bacteria</taxon>
        <taxon>Pseudomonadati</taxon>
        <taxon>Pseudomonadota</taxon>
        <taxon>Gammaproteobacteria</taxon>
        <taxon>Pseudomonadales</taxon>
        <taxon>Pseudomonadaceae</taxon>
        <taxon>Pseudomonas</taxon>
    </lineage>
</organism>
<dbReference type="EMBL" id="LFQK01000016">
    <property type="protein sequence ID" value="KNH27926.1"/>
    <property type="molecule type" value="Genomic_DNA"/>
</dbReference>
<evidence type="ECO:0000313" key="5">
    <source>
        <dbReference type="EMBL" id="KNH27926.1"/>
    </source>
</evidence>
<keyword evidence="4" id="KW-0802">TPR repeat</keyword>